<dbReference type="SUPFAM" id="SSF54695">
    <property type="entry name" value="POZ domain"/>
    <property type="match status" value="1"/>
</dbReference>
<keyword evidence="3" id="KW-0677">Repeat</keyword>
<dbReference type="InterPro" id="IPR013087">
    <property type="entry name" value="Znf_C2H2_type"/>
</dbReference>
<keyword evidence="2" id="KW-0479">Metal-binding</keyword>
<dbReference type="PANTHER" id="PTHR24394:SF29">
    <property type="entry name" value="MYONEURIN"/>
    <property type="match status" value="1"/>
</dbReference>
<dbReference type="OrthoDB" id="6354893at2759"/>
<keyword evidence="6" id="KW-0539">Nucleus</keyword>
<dbReference type="Gene3D" id="3.30.710.10">
    <property type="entry name" value="Potassium Channel Kv1.1, Chain A"/>
    <property type="match status" value="1"/>
</dbReference>
<feature type="compositionally biased region" description="Polar residues" evidence="8">
    <location>
        <begin position="622"/>
        <end position="633"/>
    </location>
</feature>
<dbReference type="PANTHER" id="PTHR24394">
    <property type="entry name" value="ZINC FINGER PROTEIN"/>
    <property type="match status" value="1"/>
</dbReference>
<feature type="domain" description="C2H2-type" evidence="10">
    <location>
        <begin position="942"/>
        <end position="970"/>
    </location>
</feature>
<dbReference type="Proteomes" id="UP000318571">
    <property type="component" value="Chromosome 2"/>
</dbReference>
<feature type="compositionally biased region" description="Polar residues" evidence="8">
    <location>
        <begin position="149"/>
        <end position="167"/>
    </location>
</feature>
<feature type="region of interest" description="Disordered" evidence="8">
    <location>
        <begin position="1113"/>
        <end position="1138"/>
    </location>
</feature>
<reference evidence="11 12" key="1">
    <citation type="journal article" date="2018" name="Nat. Ecol. Evol.">
        <title>Genomic signatures of mitonuclear coevolution across populations of Tigriopus californicus.</title>
        <authorList>
            <person name="Barreto F.S."/>
            <person name="Watson E.T."/>
            <person name="Lima T.G."/>
            <person name="Willett C.S."/>
            <person name="Edmands S."/>
            <person name="Li W."/>
            <person name="Burton R.S."/>
        </authorList>
    </citation>
    <scope>NUCLEOTIDE SEQUENCE [LARGE SCALE GENOMIC DNA]</scope>
    <source>
        <strain evidence="11 12">San Diego</strain>
    </source>
</reference>
<dbReference type="GO" id="GO:0005634">
    <property type="term" value="C:nucleus"/>
    <property type="evidence" value="ECO:0007669"/>
    <property type="project" value="UniProtKB-SubCell"/>
</dbReference>
<dbReference type="SMART" id="SM00355">
    <property type="entry name" value="ZnF_C2H2"/>
    <property type="match status" value="10"/>
</dbReference>
<feature type="region of interest" description="Disordered" evidence="8">
    <location>
        <begin position="486"/>
        <end position="633"/>
    </location>
</feature>
<evidence type="ECO:0000313" key="11">
    <source>
        <dbReference type="EMBL" id="TRY75608.1"/>
    </source>
</evidence>
<feature type="region of interest" description="Disordered" evidence="8">
    <location>
        <begin position="347"/>
        <end position="368"/>
    </location>
</feature>
<dbReference type="SUPFAM" id="SSF57667">
    <property type="entry name" value="beta-beta-alpha zinc fingers"/>
    <property type="match status" value="4"/>
</dbReference>
<evidence type="ECO:0000256" key="6">
    <source>
        <dbReference type="ARBA" id="ARBA00023242"/>
    </source>
</evidence>
<dbReference type="EMBL" id="VCGU01000005">
    <property type="protein sequence ID" value="TRY75608.1"/>
    <property type="molecule type" value="Genomic_DNA"/>
</dbReference>
<dbReference type="OMA" id="FESHHEG"/>
<dbReference type="InterPro" id="IPR000210">
    <property type="entry name" value="BTB/POZ_dom"/>
</dbReference>
<feature type="region of interest" description="Disordered" evidence="8">
    <location>
        <begin position="960"/>
        <end position="1065"/>
    </location>
</feature>
<feature type="region of interest" description="Disordered" evidence="8">
    <location>
        <begin position="139"/>
        <end position="170"/>
    </location>
</feature>
<evidence type="ECO:0000256" key="4">
    <source>
        <dbReference type="ARBA" id="ARBA00022771"/>
    </source>
</evidence>
<dbReference type="InterPro" id="IPR036236">
    <property type="entry name" value="Znf_C2H2_sf"/>
</dbReference>
<evidence type="ECO:0008006" key="13">
    <source>
        <dbReference type="Google" id="ProtNLM"/>
    </source>
</evidence>
<dbReference type="Gene3D" id="3.30.160.60">
    <property type="entry name" value="Classic Zinc Finger"/>
    <property type="match status" value="5"/>
</dbReference>
<evidence type="ECO:0000256" key="8">
    <source>
        <dbReference type="SAM" id="MobiDB-lite"/>
    </source>
</evidence>
<evidence type="ECO:0000313" key="12">
    <source>
        <dbReference type="Proteomes" id="UP000318571"/>
    </source>
</evidence>
<dbReference type="Pfam" id="PF00651">
    <property type="entry name" value="BTB"/>
    <property type="match status" value="1"/>
</dbReference>
<sequence>MSDSSGGVVGGSGGVGAMTIYMKEYSQLQSHHLQSLRGENALLDLDIVCQERHIRVHKVLLASASKFFKDQLCQANVLVPVLIRLEDFGLDLHFEAVSSVIEFVYRGQVVIPGQRLTHVCQAAHGLGIHGLVDFLPQTSDKVDEDEDGPQQSLHPAQTLTPRLNGQSAGAGVGGAEGVACANIESQNVLYSTGLESSEPHNGPFRSTLEDGSGAYSGGNWLNGQAVQSPTSLVDHSNVNPNGGGSFYSGSSQLLDSQPYSHHSQYGNTPMCSSQFDEQYIEHENHHPSSHPEGHQEDTVYQYNHPSLGEPVSEMILEDTFNPLVGSQPDEAQLDPNPGDLIELSLAPKKVKPNDQDAESGPVDFPMPKTPQGKLRVIAQSMLNASENIQTPSRVQESHRLRVLEKIPLPESGSASNLENDTGSVASSSVPSAASLSTTTTKANSTVIQTPLNANQVAWLTSQCSSTAVSGPTTSEEEAVDRVEVPGGTWILTNPKTGGEGAWTVPADDPQPKPPSTGEVDKSSNPGNWHLLTNFSHDSTQAPPEESESKKLGDQMLAIRSGIPLALQTKKRKRTKDDPPECENSISTTKMPASPVSSSKKGDLGIRKDLTLPSAPKPGEDNVFQSEDQTRDSNALQFPVVQLEEDEDCELTIRGIAESGQSGLIRTATTSEEYQCVECSMGFPKAAQLRRHVKSLHKEKDQFMCPVCKMGAILGKEDLKVHLYKEHGIGEMFRCEECDFECLVKSQYISHVSLHSFKDDKLKCIKCEKEFKSRNGFKLHLKQHFQEKLFQCSYCSEFTCAQKLSLIRHLATKHKKDLMGNDLQEIHTCSECDFKSVADYQLKDHILRKHTSKDKMRFHCQHCDYASVEKAAVDRHVRFKHTNDRPYECEICGFRTHTTAAMARHKRGHYSQKPFVCNICGKAYADSKRLRDHKFRHEGKFPFVCQLCGFCTRRKDSLNNHMQRQHKSEKVDPDPGVGQDSFESHHEGKPARVKANSRSRQNTGGVPKSHIVGHINQDGSIRPICNDPGVGQDSFESHHEGKPARVKANSRSRHESGGVPKSHIVGHINQDGSIRPICNVGEDEQNIQTSPMPVVNADEVIVISQNSSSSIGLANELTIRDEGGTNRADESGSEIAEEG</sequence>
<evidence type="ECO:0000256" key="7">
    <source>
        <dbReference type="PROSITE-ProRule" id="PRU00042"/>
    </source>
</evidence>
<evidence type="ECO:0000256" key="1">
    <source>
        <dbReference type="ARBA" id="ARBA00004123"/>
    </source>
</evidence>
<feature type="compositionally biased region" description="Polar residues" evidence="8">
    <location>
        <begin position="219"/>
        <end position="240"/>
    </location>
</feature>
<dbReference type="PROSITE" id="PS00028">
    <property type="entry name" value="ZINC_FINGER_C2H2_1"/>
    <property type="match status" value="4"/>
</dbReference>
<proteinExistence type="predicted"/>
<gene>
    <name evidence="11" type="ORF">TCAL_07508</name>
</gene>
<feature type="compositionally biased region" description="Polar residues" evidence="8">
    <location>
        <begin position="247"/>
        <end position="271"/>
    </location>
</feature>
<protein>
    <recommendedName>
        <fullName evidence="13">BTB domain-containing protein</fullName>
    </recommendedName>
</protein>
<evidence type="ECO:0000256" key="3">
    <source>
        <dbReference type="ARBA" id="ARBA00022737"/>
    </source>
</evidence>
<feature type="domain" description="C2H2-type" evidence="10">
    <location>
        <begin position="761"/>
        <end position="788"/>
    </location>
</feature>
<dbReference type="PROSITE" id="PS50097">
    <property type="entry name" value="BTB"/>
    <property type="match status" value="1"/>
</dbReference>
<feature type="compositionally biased region" description="Polar residues" evidence="8">
    <location>
        <begin position="583"/>
        <end position="598"/>
    </location>
</feature>
<evidence type="ECO:0000259" key="10">
    <source>
        <dbReference type="PROSITE" id="PS50157"/>
    </source>
</evidence>
<keyword evidence="5" id="KW-0862">Zinc</keyword>
<evidence type="ECO:0000256" key="2">
    <source>
        <dbReference type="ARBA" id="ARBA00022723"/>
    </source>
</evidence>
<feature type="domain" description="C2H2-type" evidence="10">
    <location>
        <begin position="857"/>
        <end position="885"/>
    </location>
</feature>
<dbReference type="SMART" id="SM00225">
    <property type="entry name" value="BTB"/>
    <property type="match status" value="1"/>
</dbReference>
<feature type="compositionally biased region" description="Polar residues" evidence="8">
    <location>
        <begin position="522"/>
        <end position="541"/>
    </location>
</feature>
<comment type="caution">
    <text evidence="11">The sequence shown here is derived from an EMBL/GenBank/DDBJ whole genome shotgun (WGS) entry which is preliminary data.</text>
</comment>
<comment type="subcellular location">
    <subcellularLocation>
        <location evidence="1">Nucleus</location>
    </subcellularLocation>
</comment>
<evidence type="ECO:0000259" key="9">
    <source>
        <dbReference type="PROSITE" id="PS50097"/>
    </source>
</evidence>
<feature type="compositionally biased region" description="Low complexity" evidence="8">
    <location>
        <begin position="421"/>
        <end position="432"/>
    </location>
</feature>
<keyword evidence="4 7" id="KW-0863">Zinc-finger</keyword>
<feature type="domain" description="BTB" evidence="9">
    <location>
        <begin position="43"/>
        <end position="113"/>
    </location>
</feature>
<name>A0A553PD57_TIGCA</name>
<keyword evidence="12" id="KW-1185">Reference proteome</keyword>
<dbReference type="STRING" id="6832.A0A553PD57"/>
<feature type="domain" description="C2H2-type" evidence="10">
    <location>
        <begin position="914"/>
        <end position="941"/>
    </location>
</feature>
<feature type="compositionally biased region" description="Basic and acidic residues" evidence="8">
    <location>
        <begin position="599"/>
        <end position="609"/>
    </location>
</feature>
<dbReference type="GO" id="GO:0008270">
    <property type="term" value="F:zinc ion binding"/>
    <property type="evidence" value="ECO:0007669"/>
    <property type="project" value="UniProtKB-KW"/>
</dbReference>
<feature type="region of interest" description="Disordered" evidence="8">
    <location>
        <begin position="193"/>
        <end position="271"/>
    </location>
</feature>
<accession>A0A553PD57</accession>
<feature type="domain" description="C2H2-type" evidence="10">
    <location>
        <begin position="886"/>
        <end position="913"/>
    </location>
</feature>
<dbReference type="PROSITE" id="PS50157">
    <property type="entry name" value="ZINC_FINGER_C2H2_2"/>
    <property type="match status" value="6"/>
</dbReference>
<dbReference type="GO" id="GO:0000981">
    <property type="term" value="F:DNA-binding transcription factor activity, RNA polymerase II-specific"/>
    <property type="evidence" value="ECO:0007669"/>
    <property type="project" value="TreeGrafter"/>
</dbReference>
<feature type="compositionally biased region" description="Basic and acidic residues" evidence="8">
    <location>
        <begin position="1117"/>
        <end position="1129"/>
    </location>
</feature>
<dbReference type="InterPro" id="IPR011333">
    <property type="entry name" value="SKP1/BTB/POZ_sf"/>
</dbReference>
<dbReference type="AlphaFoldDB" id="A0A553PD57"/>
<feature type="domain" description="C2H2-type" evidence="10">
    <location>
        <begin position="673"/>
        <end position="701"/>
    </location>
</feature>
<organism evidence="11 12">
    <name type="scientific">Tigriopus californicus</name>
    <name type="common">Marine copepod</name>
    <dbReference type="NCBI Taxonomy" id="6832"/>
    <lineage>
        <taxon>Eukaryota</taxon>
        <taxon>Metazoa</taxon>
        <taxon>Ecdysozoa</taxon>
        <taxon>Arthropoda</taxon>
        <taxon>Crustacea</taxon>
        <taxon>Multicrustacea</taxon>
        <taxon>Hexanauplia</taxon>
        <taxon>Copepoda</taxon>
        <taxon>Harpacticoida</taxon>
        <taxon>Harpacticidae</taxon>
        <taxon>Tigriopus</taxon>
    </lineage>
</organism>
<dbReference type="Pfam" id="PF00096">
    <property type="entry name" value="zf-C2H2"/>
    <property type="match status" value="2"/>
</dbReference>
<evidence type="ECO:0000256" key="5">
    <source>
        <dbReference type="ARBA" id="ARBA00022833"/>
    </source>
</evidence>
<feature type="region of interest" description="Disordered" evidence="8">
    <location>
        <begin position="406"/>
        <end position="432"/>
    </location>
</feature>